<name>A0ABD3QMW9_9STRA</name>
<keyword evidence="2" id="KW-1185">Reference proteome</keyword>
<dbReference type="Gene3D" id="4.10.410.60">
    <property type="match status" value="1"/>
</dbReference>
<dbReference type="EMBL" id="JABMIG020000025">
    <property type="protein sequence ID" value="KAL3801605.1"/>
    <property type="molecule type" value="Genomic_DNA"/>
</dbReference>
<accession>A0ABD3QMW9</accession>
<comment type="caution">
    <text evidence="1">The sequence shown here is derived from an EMBL/GenBank/DDBJ whole genome shotgun (WGS) entry which is preliminary data.</text>
</comment>
<dbReference type="AlphaFoldDB" id="A0ABD3QMW9"/>
<gene>
    <name evidence="1" type="ORF">HJC23_013110</name>
</gene>
<organism evidence="1 2">
    <name type="scientific">Cyclotella cryptica</name>
    <dbReference type="NCBI Taxonomy" id="29204"/>
    <lineage>
        <taxon>Eukaryota</taxon>
        <taxon>Sar</taxon>
        <taxon>Stramenopiles</taxon>
        <taxon>Ochrophyta</taxon>
        <taxon>Bacillariophyta</taxon>
        <taxon>Coscinodiscophyceae</taxon>
        <taxon>Thalassiosirophycidae</taxon>
        <taxon>Stephanodiscales</taxon>
        <taxon>Stephanodiscaceae</taxon>
        <taxon>Cyclotella</taxon>
    </lineage>
</organism>
<dbReference type="SUPFAM" id="SSF143034">
    <property type="entry name" value="L35p-like"/>
    <property type="match status" value="1"/>
</dbReference>
<dbReference type="InterPro" id="IPR037229">
    <property type="entry name" value="Ribosomal_bL35_sf"/>
</dbReference>
<reference evidence="1 2" key="1">
    <citation type="journal article" date="2020" name="G3 (Bethesda)">
        <title>Improved Reference Genome for Cyclotella cryptica CCMP332, a Model for Cell Wall Morphogenesis, Salinity Adaptation, and Lipid Production in Diatoms (Bacillariophyta).</title>
        <authorList>
            <person name="Roberts W.R."/>
            <person name="Downey K.M."/>
            <person name="Ruck E.C."/>
            <person name="Traller J.C."/>
            <person name="Alverson A.J."/>
        </authorList>
    </citation>
    <scope>NUCLEOTIDE SEQUENCE [LARGE SCALE GENOMIC DNA]</scope>
    <source>
        <strain evidence="1 2">CCMP332</strain>
    </source>
</reference>
<dbReference type="Proteomes" id="UP001516023">
    <property type="component" value="Unassembled WGS sequence"/>
</dbReference>
<sequence>MFTALSRGLVTSLQKAFTPSLSFPSSTTFHLGLAAGGGAKHAWMPMFRSPAMLLGEIRGKCCLRTNKSAAKRFRVMGNGRIKSETTRLNEMFPSSHVGNLRNKAGKRHNTGHKGRARVNRLSASAPITEKSIEKRMRRLIAA</sequence>
<evidence type="ECO:0000313" key="2">
    <source>
        <dbReference type="Proteomes" id="UP001516023"/>
    </source>
</evidence>
<proteinExistence type="predicted"/>
<evidence type="ECO:0000313" key="1">
    <source>
        <dbReference type="EMBL" id="KAL3801605.1"/>
    </source>
</evidence>
<protein>
    <recommendedName>
        <fullName evidence="3">50S ribosomal protein L35</fullName>
    </recommendedName>
</protein>
<evidence type="ECO:0008006" key="3">
    <source>
        <dbReference type="Google" id="ProtNLM"/>
    </source>
</evidence>